<reference evidence="1 2" key="1">
    <citation type="submission" date="2018-04" db="EMBL/GenBank/DDBJ databases">
        <authorList>
            <person name="Zhang X."/>
            <person name="Yuan J."/>
            <person name="Li F."/>
            <person name="Xiang J."/>
        </authorList>
    </citation>
    <scope>NUCLEOTIDE SEQUENCE [LARGE SCALE GENOMIC DNA]</scope>
    <source>
        <tissue evidence="1">Muscle</tissue>
    </source>
</reference>
<comment type="caution">
    <text evidence="1">The sequence shown here is derived from an EMBL/GenBank/DDBJ whole genome shotgun (WGS) entry which is preliminary data.</text>
</comment>
<reference evidence="1 2" key="2">
    <citation type="submission" date="2019-01" db="EMBL/GenBank/DDBJ databases">
        <title>The decoding of complex shrimp genome reveals the adaptation for benthos swimmer, frequently molting mechanism and breeding impact on genome.</title>
        <authorList>
            <person name="Sun Y."/>
            <person name="Gao Y."/>
            <person name="Yu Y."/>
        </authorList>
    </citation>
    <scope>NUCLEOTIDE SEQUENCE [LARGE SCALE GENOMIC DNA]</scope>
    <source>
        <tissue evidence="1">Muscle</tissue>
    </source>
</reference>
<keyword evidence="2" id="KW-1185">Reference proteome</keyword>
<organism evidence="1 2">
    <name type="scientific">Penaeus vannamei</name>
    <name type="common">Whiteleg shrimp</name>
    <name type="synonym">Litopenaeus vannamei</name>
    <dbReference type="NCBI Taxonomy" id="6689"/>
    <lineage>
        <taxon>Eukaryota</taxon>
        <taxon>Metazoa</taxon>
        <taxon>Ecdysozoa</taxon>
        <taxon>Arthropoda</taxon>
        <taxon>Crustacea</taxon>
        <taxon>Multicrustacea</taxon>
        <taxon>Malacostraca</taxon>
        <taxon>Eumalacostraca</taxon>
        <taxon>Eucarida</taxon>
        <taxon>Decapoda</taxon>
        <taxon>Dendrobranchiata</taxon>
        <taxon>Penaeoidea</taxon>
        <taxon>Penaeidae</taxon>
        <taxon>Penaeus</taxon>
    </lineage>
</organism>
<accession>A0A423SV31</accession>
<sequence length="489" mass="53540">MITGGGGGGREEAAYKVYARHTASSRLGAALSSLLNWPWDSHVVYALPLLLAWIPLLRMPSHIALPLHYSSHSHSGMDSSPAHASPALPLLLAWIPLLHAPLPWHGFLSCPSITLAWIPPPAHLPLLLAWIHALPLLLAWIPLLRMPSLLLAWIPLCAMPSHYSGMDSSPAHALPLLLAWIPLLRMPSHYSWHGSSPALPSHYSWHGFLSCACPLLRHYSHGCMHAWIPRACPPIGPHALPHLSAHLHYSWHGFLSCMRDFLSCAITLGIPLLRMGMDPLHYSCRGHGHDTILAWIPLLHMPSHYSWHGFLSCACPPNHLSCPAWIPLCACPPITLGMIPLLRMPPITLGMDSSPRMPSITLGMECGMIQCPPIGMDSSLRCPPITLGMTPAHALPLLWHGSSPANGPLQLLLAWILSGPPLAWIPLLHMPSHYSWHGFLSCACPPITPVVIKRRSSLGFPSLEPAACVGSRKRYRRRQAKPLKPGGLI</sequence>
<protein>
    <submittedName>
        <fullName evidence="1">Uncharacterized protein</fullName>
    </submittedName>
</protein>
<evidence type="ECO:0000313" key="1">
    <source>
        <dbReference type="EMBL" id="ROT68030.1"/>
    </source>
</evidence>
<gene>
    <name evidence="1" type="ORF">C7M84_013851</name>
</gene>
<dbReference type="Proteomes" id="UP000283509">
    <property type="component" value="Unassembled WGS sequence"/>
</dbReference>
<dbReference type="AlphaFoldDB" id="A0A423SV31"/>
<evidence type="ECO:0000313" key="2">
    <source>
        <dbReference type="Proteomes" id="UP000283509"/>
    </source>
</evidence>
<name>A0A423SV31_PENVA</name>
<proteinExistence type="predicted"/>
<dbReference type="EMBL" id="QCYY01002724">
    <property type="protein sequence ID" value="ROT68030.1"/>
    <property type="molecule type" value="Genomic_DNA"/>
</dbReference>